<dbReference type="Pfam" id="PF13417">
    <property type="entry name" value="GST_N_3"/>
    <property type="match status" value="1"/>
</dbReference>
<dbReference type="SUPFAM" id="SSF47616">
    <property type="entry name" value="GST C-terminal domain-like"/>
    <property type="match status" value="1"/>
</dbReference>
<dbReference type="Gene3D" id="1.20.1050.10">
    <property type="match status" value="1"/>
</dbReference>
<dbReference type="PROSITE" id="PS00195">
    <property type="entry name" value="GLUTAREDOXIN_1"/>
    <property type="match status" value="1"/>
</dbReference>
<dbReference type="InterPro" id="IPR036249">
    <property type="entry name" value="Thioredoxin-like_sf"/>
</dbReference>
<dbReference type="PROSITE" id="PS51354">
    <property type="entry name" value="GLUTAREDOXIN_2"/>
    <property type="match status" value="1"/>
</dbReference>
<evidence type="ECO:0000313" key="2">
    <source>
        <dbReference type="EMBL" id="CAA6828140.1"/>
    </source>
</evidence>
<name>A0A6S6UIK1_9GAMM</name>
<dbReference type="EMBL" id="CACVAY010000146">
    <property type="protein sequence ID" value="CAA6828140.1"/>
    <property type="molecule type" value="Genomic_DNA"/>
</dbReference>
<reference evidence="2" key="1">
    <citation type="submission" date="2020-01" db="EMBL/GenBank/DDBJ databases">
        <authorList>
            <person name="Meier V. D."/>
            <person name="Meier V D."/>
        </authorList>
    </citation>
    <scope>NUCLEOTIDE SEQUENCE</scope>
    <source>
        <strain evidence="2">HLG_WM_MAG_07</strain>
    </source>
</reference>
<dbReference type="InterPro" id="IPR004045">
    <property type="entry name" value="Glutathione_S-Trfase_N"/>
</dbReference>
<dbReference type="PANTHER" id="PTHR12782:SF5">
    <property type="entry name" value="PROSTAGLANDIN E SYNTHASE 2"/>
    <property type="match status" value="1"/>
</dbReference>
<evidence type="ECO:0000259" key="1">
    <source>
        <dbReference type="PROSITE" id="PS50404"/>
    </source>
</evidence>
<dbReference type="SUPFAM" id="SSF52833">
    <property type="entry name" value="Thioredoxin-like"/>
    <property type="match status" value="1"/>
</dbReference>
<dbReference type="Gene3D" id="3.40.30.10">
    <property type="entry name" value="Glutaredoxin"/>
    <property type="match status" value="1"/>
</dbReference>
<dbReference type="PANTHER" id="PTHR12782">
    <property type="entry name" value="MICROSOMAL PROSTAGLANDIN E SYNTHASE-2"/>
    <property type="match status" value="1"/>
</dbReference>
<accession>A0A6S6UIK1</accession>
<dbReference type="PROSITE" id="PS50404">
    <property type="entry name" value="GST_NTER"/>
    <property type="match status" value="1"/>
</dbReference>
<feature type="domain" description="GST N-terminal" evidence="1">
    <location>
        <begin position="1"/>
        <end position="76"/>
    </location>
</feature>
<dbReference type="AlphaFoldDB" id="A0A6S6UIK1"/>
<proteinExistence type="predicted"/>
<dbReference type="InterPro" id="IPR011767">
    <property type="entry name" value="GLR_AS"/>
</dbReference>
<gene>
    <name evidence="2" type="ORF">HELGO_WM8882</name>
</gene>
<sequence>MITLYQFDSCPFCWKVKALLNFAKQPYDIVEVSPFGMKELNFTDHKKVPVLRDDDEIITESSTIVNYVNDFYSKLPKQENSEQWSKWVDDVLVHYLPPLIHPNFKTSLHNFHFIMQNGSMGFIKKKLTGFMGAMVMPKVARKMKIKHRIDDTEAEFKQAIDKWVNDGLAGKDYFGGETPDFIDCSVFGVLHSSHNLGVIQLASDHNSDFAEWYRRCLPHMTK</sequence>
<dbReference type="Pfam" id="PF13410">
    <property type="entry name" value="GST_C_2"/>
    <property type="match status" value="1"/>
</dbReference>
<organism evidence="2">
    <name type="scientific">uncultured Thiotrichaceae bacterium</name>
    <dbReference type="NCBI Taxonomy" id="298394"/>
    <lineage>
        <taxon>Bacteria</taxon>
        <taxon>Pseudomonadati</taxon>
        <taxon>Pseudomonadota</taxon>
        <taxon>Gammaproteobacteria</taxon>
        <taxon>Thiotrichales</taxon>
        <taxon>Thiotrichaceae</taxon>
        <taxon>environmental samples</taxon>
    </lineage>
</organism>
<dbReference type="InterPro" id="IPR036282">
    <property type="entry name" value="Glutathione-S-Trfase_C_sf"/>
</dbReference>
<protein>
    <recommendedName>
        <fullName evidence="1">GST N-terminal domain-containing protein</fullName>
    </recommendedName>
</protein>